<name>A0A917E0F1_9BACL</name>
<dbReference type="AlphaFoldDB" id="A0A917E0F1"/>
<evidence type="ECO:0000256" key="2">
    <source>
        <dbReference type="ARBA" id="ARBA00007400"/>
    </source>
</evidence>
<comment type="caution">
    <text evidence="5">The sequence shown here is derived from an EMBL/GenBank/DDBJ whole genome shotgun (WGS) entry which is preliminary data.</text>
</comment>
<keyword evidence="3" id="KW-1133">Transmembrane helix</keyword>
<gene>
    <name evidence="5" type="ORF">GCM10010911_57080</name>
</gene>
<organism evidence="5 6">
    <name type="scientific">Paenibacillus nasutitermitis</name>
    <dbReference type="NCBI Taxonomy" id="1652958"/>
    <lineage>
        <taxon>Bacteria</taxon>
        <taxon>Bacillati</taxon>
        <taxon>Bacillota</taxon>
        <taxon>Bacilli</taxon>
        <taxon>Bacillales</taxon>
        <taxon>Paenibacillaceae</taxon>
        <taxon>Paenibacillus</taxon>
    </lineage>
</organism>
<feature type="transmembrane region" description="Helical" evidence="3">
    <location>
        <begin position="198"/>
        <end position="220"/>
    </location>
</feature>
<protein>
    <recommendedName>
        <fullName evidence="4">Acyltransferase 3 domain-containing protein</fullName>
    </recommendedName>
</protein>
<feature type="transmembrane region" description="Helical" evidence="3">
    <location>
        <begin position="7"/>
        <end position="29"/>
    </location>
</feature>
<feature type="transmembrane region" description="Helical" evidence="3">
    <location>
        <begin position="324"/>
        <end position="342"/>
    </location>
</feature>
<feature type="transmembrane region" description="Helical" evidence="3">
    <location>
        <begin position="122"/>
        <end position="148"/>
    </location>
</feature>
<feature type="transmembrane region" description="Helical" evidence="3">
    <location>
        <begin position="257"/>
        <end position="275"/>
    </location>
</feature>
<feature type="transmembrane region" description="Helical" evidence="3">
    <location>
        <begin position="232"/>
        <end position="251"/>
    </location>
</feature>
<dbReference type="RefSeq" id="WP_188997441.1">
    <property type="nucleotide sequence ID" value="NZ_BMHP01000005.1"/>
</dbReference>
<dbReference type="Proteomes" id="UP000612456">
    <property type="component" value="Unassembled WGS sequence"/>
</dbReference>
<feature type="domain" description="Acyltransferase 3" evidence="4">
    <location>
        <begin position="7"/>
        <end position="341"/>
    </location>
</feature>
<dbReference type="EMBL" id="BMHP01000005">
    <property type="protein sequence ID" value="GGD90966.1"/>
    <property type="molecule type" value="Genomic_DNA"/>
</dbReference>
<keyword evidence="6" id="KW-1185">Reference proteome</keyword>
<dbReference type="InterPro" id="IPR002656">
    <property type="entry name" value="Acyl_transf_3_dom"/>
</dbReference>
<feature type="transmembrane region" description="Helical" evidence="3">
    <location>
        <begin position="41"/>
        <end position="61"/>
    </location>
</feature>
<evidence type="ECO:0000313" key="6">
    <source>
        <dbReference type="Proteomes" id="UP000612456"/>
    </source>
</evidence>
<keyword evidence="3" id="KW-0812">Transmembrane</keyword>
<dbReference type="GO" id="GO:0016747">
    <property type="term" value="F:acyltransferase activity, transferring groups other than amino-acyl groups"/>
    <property type="evidence" value="ECO:0007669"/>
    <property type="project" value="InterPro"/>
</dbReference>
<evidence type="ECO:0000256" key="3">
    <source>
        <dbReference type="SAM" id="Phobius"/>
    </source>
</evidence>
<feature type="transmembrane region" description="Helical" evidence="3">
    <location>
        <begin position="287"/>
        <end position="304"/>
    </location>
</feature>
<dbReference type="Pfam" id="PF01757">
    <property type="entry name" value="Acyl_transf_3"/>
    <property type="match status" value="1"/>
</dbReference>
<evidence type="ECO:0000256" key="1">
    <source>
        <dbReference type="ARBA" id="ARBA00004370"/>
    </source>
</evidence>
<accession>A0A917E0F1</accession>
<keyword evidence="3" id="KW-0472">Membrane</keyword>
<evidence type="ECO:0000259" key="4">
    <source>
        <dbReference type="Pfam" id="PF01757"/>
    </source>
</evidence>
<comment type="similarity">
    <text evidence="2">Belongs to the acyltransferase 3 family.</text>
</comment>
<proteinExistence type="inferred from homology"/>
<feature type="transmembrane region" description="Helical" evidence="3">
    <location>
        <begin position="155"/>
        <end position="178"/>
    </location>
</feature>
<reference evidence="5" key="1">
    <citation type="journal article" date="2014" name="Int. J. Syst. Evol. Microbiol.">
        <title>Complete genome sequence of Corynebacterium casei LMG S-19264T (=DSM 44701T), isolated from a smear-ripened cheese.</title>
        <authorList>
            <consortium name="US DOE Joint Genome Institute (JGI-PGF)"/>
            <person name="Walter F."/>
            <person name="Albersmeier A."/>
            <person name="Kalinowski J."/>
            <person name="Ruckert C."/>
        </authorList>
    </citation>
    <scope>NUCLEOTIDE SEQUENCE</scope>
    <source>
        <strain evidence="5">CGMCC 1.15178</strain>
    </source>
</reference>
<evidence type="ECO:0000313" key="5">
    <source>
        <dbReference type="EMBL" id="GGD90966.1"/>
    </source>
</evidence>
<reference evidence="5" key="2">
    <citation type="submission" date="2020-09" db="EMBL/GenBank/DDBJ databases">
        <authorList>
            <person name="Sun Q."/>
            <person name="Zhou Y."/>
        </authorList>
    </citation>
    <scope>NUCLEOTIDE SEQUENCE</scope>
    <source>
        <strain evidence="5">CGMCC 1.15178</strain>
    </source>
</reference>
<comment type="subcellular location">
    <subcellularLocation>
        <location evidence="1">Membrane</location>
    </subcellularLocation>
</comment>
<sequence>MRRYYPGITIFKLAGCLLVLLSHTILLRYMEVAPNQQLRFLTPLLGMIVPCFYVAAGFLACKGWTHTADGRRYVRKYITRISLLYGFFCLLFAAEHIIPALMNKGFTMSNLILQFKILTAAVVLNGPFVQLWFIPPLLFGIFISYWLYEKRALRLAILLAALGFLLTLFLSGSFRMLFQAELDSLISNQDPLFGYLKLFIYRYLGFGFPFVLAGVLIAHYEEKFYHARITPLAAAALLLTAAELVFLFRYAQWNTEYKLALSILPNTILLFYGLLHIKWPSIQTRHSFINLFSVVTFCGHIPFMRLNLLLLNWEVSTMSGLQDALYVALSLVECIAVTFLLYKKGKRRSSVALHSS</sequence>
<feature type="transmembrane region" description="Helical" evidence="3">
    <location>
        <begin position="82"/>
        <end position="102"/>
    </location>
</feature>